<evidence type="ECO:0000313" key="2">
    <source>
        <dbReference type="EMBL" id="MFJ6036027.1"/>
    </source>
</evidence>
<keyword evidence="3" id="KW-1185">Reference proteome</keyword>
<dbReference type="Proteomes" id="UP001617907">
    <property type="component" value="Unassembled WGS sequence"/>
</dbReference>
<evidence type="ECO:0000256" key="1">
    <source>
        <dbReference type="SAM" id="MobiDB-lite"/>
    </source>
</evidence>
<name>A0ABW8H5G9_9ACTN</name>
<feature type="region of interest" description="Disordered" evidence="1">
    <location>
        <begin position="22"/>
        <end position="72"/>
    </location>
</feature>
<feature type="compositionally biased region" description="Basic and acidic residues" evidence="1">
    <location>
        <begin position="26"/>
        <end position="48"/>
    </location>
</feature>
<reference evidence="2 3" key="1">
    <citation type="submission" date="2024-10" db="EMBL/GenBank/DDBJ databases">
        <title>The Natural Products Discovery Center: Release of the First 8490 Sequenced Strains for Exploring Actinobacteria Biosynthetic Diversity.</title>
        <authorList>
            <person name="Kalkreuter E."/>
            <person name="Kautsar S.A."/>
            <person name="Yang D."/>
            <person name="Bader C.D."/>
            <person name="Teijaro C.N."/>
            <person name="Fluegel L."/>
            <person name="Davis C.M."/>
            <person name="Simpson J.R."/>
            <person name="Lauterbach L."/>
            <person name="Steele A.D."/>
            <person name="Gui C."/>
            <person name="Meng S."/>
            <person name="Li G."/>
            <person name="Viehrig K."/>
            <person name="Ye F."/>
            <person name="Su P."/>
            <person name="Kiefer A.F."/>
            <person name="Nichols A."/>
            <person name="Cepeda A.J."/>
            <person name="Yan W."/>
            <person name="Fan B."/>
            <person name="Jiang Y."/>
            <person name="Adhikari A."/>
            <person name="Zheng C.-J."/>
            <person name="Schuster L."/>
            <person name="Cowan T.M."/>
            <person name="Smanski M.J."/>
            <person name="Chevrette M.G."/>
            <person name="De Carvalho L.P.S."/>
            <person name="Shen B."/>
        </authorList>
    </citation>
    <scope>NUCLEOTIDE SEQUENCE [LARGE SCALE GENOMIC DNA]</scope>
    <source>
        <strain evidence="2 3">NPDC093086</strain>
    </source>
</reference>
<dbReference type="RefSeq" id="WP_350891761.1">
    <property type="nucleotide sequence ID" value="NZ_JBEOTR010000023.1"/>
</dbReference>
<accession>A0ABW8H5G9</accession>
<dbReference type="EMBL" id="JBIVPC010000004">
    <property type="protein sequence ID" value="MFJ6036027.1"/>
    <property type="molecule type" value="Genomic_DNA"/>
</dbReference>
<comment type="caution">
    <text evidence="2">The sequence shown here is derived from an EMBL/GenBank/DDBJ whole genome shotgun (WGS) entry which is preliminary data.</text>
</comment>
<protein>
    <submittedName>
        <fullName evidence="2">Uncharacterized protein</fullName>
    </submittedName>
</protein>
<sequence length="72" mass="8033">MPEFELAGLDYESPEKWANVVNVERPTSESRKPTAKPADRESDRKGSDRVGNARPKGSARRKAREGEYKGSV</sequence>
<organism evidence="2 3">
    <name type="scientific">Streptomyces ardesiacus</name>
    <dbReference type="NCBI Taxonomy" id="285564"/>
    <lineage>
        <taxon>Bacteria</taxon>
        <taxon>Bacillati</taxon>
        <taxon>Actinomycetota</taxon>
        <taxon>Actinomycetes</taxon>
        <taxon>Kitasatosporales</taxon>
        <taxon>Streptomycetaceae</taxon>
        <taxon>Streptomyces</taxon>
    </lineage>
</organism>
<proteinExistence type="predicted"/>
<feature type="non-terminal residue" evidence="2">
    <location>
        <position position="72"/>
    </location>
</feature>
<gene>
    <name evidence="2" type="ORF">ACIQFM_07190</name>
</gene>
<evidence type="ECO:0000313" key="3">
    <source>
        <dbReference type="Proteomes" id="UP001617907"/>
    </source>
</evidence>